<evidence type="ECO:0000256" key="1">
    <source>
        <dbReference type="ARBA" id="ARBA00001946"/>
    </source>
</evidence>
<dbReference type="AlphaFoldDB" id="T1DH83"/>
<keyword evidence="3 6" id="KW-0808">Transferase</keyword>
<dbReference type="EC" id="2.5.1.-" evidence="6"/>
<dbReference type="SUPFAM" id="SSF48576">
    <property type="entry name" value="Terpenoid synthases"/>
    <property type="match status" value="1"/>
</dbReference>
<reference evidence="6" key="2">
    <citation type="journal article" date="2014" name="ISME J.">
        <title>Microbial stratification in low pH oxic and suboxic macroscopic growths along an acid mine drainage.</title>
        <authorList>
            <person name="Mendez-Garcia C."/>
            <person name="Mesa V."/>
            <person name="Sprenger R.R."/>
            <person name="Richter M."/>
            <person name="Diez M.S."/>
            <person name="Solano J."/>
            <person name="Bargiela R."/>
            <person name="Golyshina O.V."/>
            <person name="Manteca A."/>
            <person name="Ramos J.L."/>
            <person name="Gallego J.R."/>
            <person name="Llorente I."/>
            <person name="Martins Dos Santos V.A."/>
            <person name="Jensen O.N."/>
            <person name="Pelaez A.I."/>
            <person name="Sanchez J."/>
            <person name="Ferrer M."/>
        </authorList>
    </citation>
    <scope>NUCLEOTIDE SEQUENCE</scope>
</reference>
<organism evidence="6">
    <name type="scientific">mine drainage metagenome</name>
    <dbReference type="NCBI Taxonomy" id="410659"/>
    <lineage>
        <taxon>unclassified sequences</taxon>
        <taxon>metagenomes</taxon>
        <taxon>ecological metagenomes</taxon>
    </lineage>
</organism>
<protein>
    <submittedName>
        <fullName evidence="6">Polyprenyl synthetase</fullName>
        <ecNumber evidence="6">2.5.1.-</ecNumber>
    </submittedName>
</protein>
<dbReference type="GO" id="GO:0008299">
    <property type="term" value="P:isoprenoid biosynthetic process"/>
    <property type="evidence" value="ECO:0007669"/>
    <property type="project" value="InterPro"/>
</dbReference>
<keyword evidence="4" id="KW-0479">Metal-binding</keyword>
<dbReference type="PANTHER" id="PTHR12001:SF85">
    <property type="entry name" value="SHORT CHAIN ISOPRENYL DIPHOSPHATE SYNTHASE"/>
    <property type="match status" value="1"/>
</dbReference>
<reference evidence="6" key="1">
    <citation type="submission" date="2013-08" db="EMBL/GenBank/DDBJ databases">
        <authorList>
            <person name="Mendez C."/>
            <person name="Richter M."/>
            <person name="Ferrer M."/>
            <person name="Sanchez J."/>
        </authorList>
    </citation>
    <scope>NUCLEOTIDE SEQUENCE</scope>
</reference>
<evidence type="ECO:0000256" key="3">
    <source>
        <dbReference type="ARBA" id="ARBA00022679"/>
    </source>
</evidence>
<dbReference type="PANTHER" id="PTHR12001">
    <property type="entry name" value="GERANYLGERANYL PYROPHOSPHATE SYNTHASE"/>
    <property type="match status" value="1"/>
</dbReference>
<dbReference type="PROSITE" id="PS00723">
    <property type="entry name" value="POLYPRENYL_SYNTHASE_1"/>
    <property type="match status" value="1"/>
</dbReference>
<dbReference type="InterPro" id="IPR033749">
    <property type="entry name" value="Polyprenyl_synt_CS"/>
</dbReference>
<feature type="non-terminal residue" evidence="6">
    <location>
        <position position="135"/>
    </location>
</feature>
<gene>
    <name evidence="6" type="ORF">B1A_00117</name>
</gene>
<dbReference type="GO" id="GO:0004659">
    <property type="term" value="F:prenyltransferase activity"/>
    <property type="evidence" value="ECO:0007669"/>
    <property type="project" value="InterPro"/>
</dbReference>
<dbReference type="InterPro" id="IPR008949">
    <property type="entry name" value="Isoprenoid_synthase_dom_sf"/>
</dbReference>
<dbReference type="GO" id="GO:0046872">
    <property type="term" value="F:metal ion binding"/>
    <property type="evidence" value="ECO:0007669"/>
    <property type="project" value="UniProtKB-KW"/>
</dbReference>
<comment type="caution">
    <text evidence="6">The sequence shown here is derived from an EMBL/GenBank/DDBJ whole genome shotgun (WGS) entry which is preliminary data.</text>
</comment>
<comment type="cofactor">
    <cofactor evidence="1">
        <name>Mg(2+)</name>
        <dbReference type="ChEBI" id="CHEBI:18420"/>
    </cofactor>
</comment>
<dbReference type="EMBL" id="AUZX01000092">
    <property type="protein sequence ID" value="EQD81165.1"/>
    <property type="molecule type" value="Genomic_DNA"/>
</dbReference>
<accession>T1DH83</accession>
<sequence>MSDTLNLSMDLSGKLSLINSRIEEVLITDNSDLTQMSLYNIRAGGKRLRPLIVLLAYEMNTDRDISYALDLAVAYELMHSASLIHDDIIDEAEERRGQPALHKKYNIQDAIVTGDFLFSVAYRLGAKYGNDVSDT</sequence>
<dbReference type="Gene3D" id="1.10.600.10">
    <property type="entry name" value="Farnesyl Diphosphate Synthase"/>
    <property type="match status" value="1"/>
</dbReference>
<evidence type="ECO:0000313" key="6">
    <source>
        <dbReference type="EMBL" id="EQD81165.1"/>
    </source>
</evidence>
<dbReference type="Pfam" id="PF00348">
    <property type="entry name" value="polyprenyl_synt"/>
    <property type="match status" value="1"/>
</dbReference>
<keyword evidence="5" id="KW-0460">Magnesium</keyword>
<dbReference type="InterPro" id="IPR000092">
    <property type="entry name" value="Polyprenyl_synt"/>
</dbReference>
<comment type="similarity">
    <text evidence="2">Belongs to the FPP/GGPP synthase family.</text>
</comment>
<name>T1DH83_9ZZZZ</name>
<evidence type="ECO:0000256" key="2">
    <source>
        <dbReference type="ARBA" id="ARBA00006706"/>
    </source>
</evidence>
<evidence type="ECO:0000256" key="4">
    <source>
        <dbReference type="ARBA" id="ARBA00022723"/>
    </source>
</evidence>
<proteinExistence type="inferred from homology"/>
<evidence type="ECO:0000256" key="5">
    <source>
        <dbReference type="ARBA" id="ARBA00022842"/>
    </source>
</evidence>